<evidence type="ECO:0000313" key="1">
    <source>
        <dbReference type="EMBL" id="HIZ68379.1"/>
    </source>
</evidence>
<name>A0A9D2JWD3_9BACT</name>
<sequence>MAKPSGGVRGCKSNNKRDRTIAVAEGTIRNNRYETAVAYDSKGNFLLNKKGGSRAVHFTGSEVANLKDAVFTHNHPSALGQTGVRAIGTSFCHQDLTFAVNANLKEMRAVTPTYTFSVKRPKNGWGVTPKQVRAAFGRAERAVKREMDRYLNIVGRNRTSYDRANASYYNQINKRVADKFGWEYLHKRK</sequence>
<accession>A0A9D2JWD3</accession>
<proteinExistence type="predicted"/>
<comment type="caution">
    <text evidence="1">The sequence shown here is derived from an EMBL/GenBank/DDBJ whole genome shotgun (WGS) entry which is preliminary data.</text>
</comment>
<dbReference type="AlphaFoldDB" id="A0A9D2JWD3"/>
<gene>
    <name evidence="1" type="ORF">H9966_00580</name>
</gene>
<organism evidence="1 2">
    <name type="scientific">Candidatus Prevotella avicola</name>
    <dbReference type="NCBI Taxonomy" id="2838738"/>
    <lineage>
        <taxon>Bacteria</taxon>
        <taxon>Pseudomonadati</taxon>
        <taxon>Bacteroidota</taxon>
        <taxon>Bacteroidia</taxon>
        <taxon>Bacteroidales</taxon>
        <taxon>Prevotellaceae</taxon>
        <taxon>Prevotella</taxon>
    </lineage>
</organism>
<reference evidence="1" key="1">
    <citation type="journal article" date="2021" name="PeerJ">
        <title>Extensive microbial diversity within the chicken gut microbiome revealed by metagenomics and culture.</title>
        <authorList>
            <person name="Gilroy R."/>
            <person name="Ravi A."/>
            <person name="Getino M."/>
            <person name="Pursley I."/>
            <person name="Horton D.L."/>
            <person name="Alikhan N.F."/>
            <person name="Baker D."/>
            <person name="Gharbi K."/>
            <person name="Hall N."/>
            <person name="Watson M."/>
            <person name="Adriaenssens E.M."/>
            <person name="Foster-Nyarko E."/>
            <person name="Jarju S."/>
            <person name="Secka A."/>
            <person name="Antonio M."/>
            <person name="Oren A."/>
            <person name="Chaudhuri R.R."/>
            <person name="La Ragione R."/>
            <person name="Hildebrand F."/>
            <person name="Pallen M.J."/>
        </authorList>
    </citation>
    <scope>NUCLEOTIDE SEQUENCE</scope>
    <source>
        <strain evidence="1">ChiHecec3B27-8219</strain>
    </source>
</reference>
<reference evidence="1" key="2">
    <citation type="submission" date="2021-04" db="EMBL/GenBank/DDBJ databases">
        <authorList>
            <person name="Gilroy R."/>
        </authorList>
    </citation>
    <scope>NUCLEOTIDE SEQUENCE</scope>
    <source>
        <strain evidence="1">ChiHecec3B27-8219</strain>
    </source>
</reference>
<evidence type="ECO:0000313" key="2">
    <source>
        <dbReference type="Proteomes" id="UP000824055"/>
    </source>
</evidence>
<protein>
    <submittedName>
        <fullName evidence="1">Uncharacterized protein</fullName>
    </submittedName>
</protein>
<dbReference type="EMBL" id="DXBE01000008">
    <property type="protein sequence ID" value="HIZ68379.1"/>
    <property type="molecule type" value="Genomic_DNA"/>
</dbReference>
<dbReference type="Proteomes" id="UP000824055">
    <property type="component" value="Unassembled WGS sequence"/>
</dbReference>